<dbReference type="AlphaFoldDB" id="A0A2C6L6Q3"/>
<comment type="similarity">
    <text evidence="1">Belongs to the aldehyde dehydrogenase family.</text>
</comment>
<dbReference type="FunFam" id="3.40.309.10:FF:000002">
    <property type="entry name" value="Methylmalonate-semialdehyde dehydrogenase (Acylating)"/>
    <property type="match status" value="1"/>
</dbReference>
<proteinExistence type="inferred from homology"/>
<evidence type="ECO:0000313" key="6">
    <source>
        <dbReference type="EMBL" id="PHJ23114.1"/>
    </source>
</evidence>
<evidence type="ECO:0000313" key="7">
    <source>
        <dbReference type="Proteomes" id="UP000221165"/>
    </source>
</evidence>
<reference evidence="6 7" key="1">
    <citation type="journal article" date="2017" name="Int. J. Parasitol.">
        <title>The genome of the protozoan parasite Cystoisospora suis and a reverse vaccinology approach to identify vaccine candidates.</title>
        <authorList>
            <person name="Palmieri N."/>
            <person name="Shrestha A."/>
            <person name="Ruttkowski B."/>
            <person name="Beck T."/>
            <person name="Vogl C."/>
            <person name="Tomley F."/>
            <person name="Blake D.P."/>
            <person name="Joachim A."/>
        </authorList>
    </citation>
    <scope>NUCLEOTIDE SEQUENCE [LARGE SCALE GENOMIC DNA]</scope>
    <source>
        <strain evidence="6 7">Wien I</strain>
    </source>
</reference>
<dbReference type="GeneID" id="94426446"/>
<name>A0A2C6L6Q3_9APIC</name>
<protein>
    <recommendedName>
        <fullName evidence="2">methylmalonate-semialdehyde dehydrogenase (CoA acylating)</fullName>
        <ecNumber evidence="2">1.2.1.27</ecNumber>
    </recommendedName>
</protein>
<evidence type="ECO:0000259" key="5">
    <source>
        <dbReference type="Pfam" id="PF00171"/>
    </source>
</evidence>
<dbReference type="InterPro" id="IPR015590">
    <property type="entry name" value="Aldehyde_DH_dom"/>
</dbReference>
<feature type="domain" description="Aldehyde dehydrogenase" evidence="5">
    <location>
        <begin position="209"/>
        <end position="660"/>
    </location>
</feature>
<dbReference type="OrthoDB" id="310895at2759"/>
<dbReference type="NCBIfam" id="TIGR01722">
    <property type="entry name" value="MMSDH"/>
    <property type="match status" value="1"/>
</dbReference>
<evidence type="ECO:0000256" key="2">
    <source>
        <dbReference type="ARBA" id="ARBA00013048"/>
    </source>
</evidence>
<dbReference type="Proteomes" id="UP000221165">
    <property type="component" value="Unassembled WGS sequence"/>
</dbReference>
<evidence type="ECO:0000256" key="3">
    <source>
        <dbReference type="ARBA" id="ARBA00023002"/>
    </source>
</evidence>
<dbReference type="PANTHER" id="PTHR43866:SF3">
    <property type="entry name" value="METHYLMALONATE-SEMIALDEHYDE DEHYDROGENASE [ACYLATING], MITOCHONDRIAL"/>
    <property type="match status" value="1"/>
</dbReference>
<comment type="caution">
    <text evidence="6">The sequence shown here is derived from an EMBL/GenBank/DDBJ whole genome shotgun (WGS) entry which is preliminary data.</text>
</comment>
<gene>
    <name evidence="6" type="ORF">CSUI_003037</name>
</gene>
<dbReference type="Gene3D" id="3.40.605.10">
    <property type="entry name" value="Aldehyde Dehydrogenase, Chain A, domain 1"/>
    <property type="match status" value="1"/>
</dbReference>
<evidence type="ECO:0000256" key="1">
    <source>
        <dbReference type="ARBA" id="ARBA00009986"/>
    </source>
</evidence>
<dbReference type="InterPro" id="IPR016163">
    <property type="entry name" value="Ald_DH_C"/>
</dbReference>
<dbReference type="GO" id="GO:0004491">
    <property type="term" value="F:methylmalonate-semialdehyde dehydrogenase (acylating, NAD) activity"/>
    <property type="evidence" value="ECO:0007669"/>
    <property type="project" value="UniProtKB-EC"/>
</dbReference>
<organism evidence="6 7">
    <name type="scientific">Cystoisospora suis</name>
    <dbReference type="NCBI Taxonomy" id="483139"/>
    <lineage>
        <taxon>Eukaryota</taxon>
        <taxon>Sar</taxon>
        <taxon>Alveolata</taxon>
        <taxon>Apicomplexa</taxon>
        <taxon>Conoidasida</taxon>
        <taxon>Coccidia</taxon>
        <taxon>Eucoccidiorida</taxon>
        <taxon>Eimeriorina</taxon>
        <taxon>Sarcocystidae</taxon>
        <taxon>Cystoisospora</taxon>
    </lineage>
</organism>
<dbReference type="InterPro" id="IPR016162">
    <property type="entry name" value="Ald_DH_N"/>
</dbReference>
<dbReference type="RefSeq" id="XP_067924791.1">
    <property type="nucleotide sequence ID" value="XM_068063235.1"/>
</dbReference>
<feature type="non-terminal residue" evidence="6">
    <location>
        <position position="1"/>
    </location>
</feature>
<dbReference type="EC" id="1.2.1.27" evidence="2"/>
<dbReference type="GO" id="GO:0006574">
    <property type="term" value="P:L-valine catabolic process"/>
    <property type="evidence" value="ECO:0007669"/>
    <property type="project" value="TreeGrafter"/>
</dbReference>
<evidence type="ECO:0000256" key="4">
    <source>
        <dbReference type="ARBA" id="ARBA00023027"/>
    </source>
</evidence>
<dbReference type="GO" id="GO:0006210">
    <property type="term" value="P:thymine catabolic process"/>
    <property type="evidence" value="ECO:0007669"/>
    <property type="project" value="TreeGrafter"/>
</dbReference>
<dbReference type="PANTHER" id="PTHR43866">
    <property type="entry name" value="MALONATE-SEMIALDEHYDE DEHYDROGENASE"/>
    <property type="match status" value="1"/>
</dbReference>
<keyword evidence="4" id="KW-0520">NAD</keyword>
<dbReference type="InterPro" id="IPR016161">
    <property type="entry name" value="Ald_DH/histidinol_DH"/>
</dbReference>
<dbReference type="FunFam" id="3.40.605.10:FF:000003">
    <property type="entry name" value="Methylmalonate-semialdehyde dehydrogenase [acylating]"/>
    <property type="match status" value="1"/>
</dbReference>
<accession>A0A2C6L6Q3</accession>
<dbReference type="InterPro" id="IPR010061">
    <property type="entry name" value="MeMal-semiAld_DH"/>
</dbReference>
<sequence>ARSFRHVTRLGTRGSRLQDSELPAYPAVFGQAQGAEPSFRIVLLLPKRLSHSVSTAYERSYDVPRSRLPALVLTPGVCSSLQGSPDNRLRLPFLGARESFISPSPQRFAGARLRAYGKLYPLRGSSSASPCTSSPAPAPGFALAQPMFRDEAFCRADRGRNGTLGQRRFATCLTPLVSSFMKDGKVPMFVNNEFVCSKTNIAQDQAAHLIHCPATNDLLAVNPQPSEEEISRAIQSCATAFPEWQRLPLSERKKYFVSFLNVLEKGKEELAAIITREQGKTLSDARGEVRRGIEAVQEALSASSYLMGETMGNVSKGVDCFTYKVPLGVCCGITPFNFPAMVPLWMFPVACLAGNTFLLKPSEQTPLATMKIMSFIQEAGWPRGVVNVVHGDQRTVDLLCTHPTVAAVSFVGGDGAGKRVYELCATSGKRAQCNMGAKNHAVVMPDANKDQALDGVVGAAFGAAGQRCMTVAVALLVGEAGNWLDDLLLRAIGWGWDPDVDVGPVISKEAKKRVKEAVKKSVQEGAKIVLDGLHPVVEGGHANGNFIGPTVLKLPHFDITAYKEELFGPVLCVKRVKNLEEATEIINKNRYGNGTTIFTQSGSAARRFVQSVKVGQVGINVPMPLPTSTFSFTGWNDSMLGALHLNGRMGLEFFTKTKTVSAAWDPDMQRKSGISF</sequence>
<dbReference type="VEuPathDB" id="ToxoDB:CSUI_003037"/>
<keyword evidence="3" id="KW-0560">Oxidoreductase</keyword>
<dbReference type="EMBL" id="MIGC01001292">
    <property type="protein sequence ID" value="PHJ23114.1"/>
    <property type="molecule type" value="Genomic_DNA"/>
</dbReference>
<keyword evidence="7" id="KW-1185">Reference proteome</keyword>
<dbReference type="Pfam" id="PF00171">
    <property type="entry name" value="Aldedh"/>
    <property type="match status" value="1"/>
</dbReference>
<dbReference type="CDD" id="cd07085">
    <property type="entry name" value="ALDH_F6_MMSDH"/>
    <property type="match status" value="1"/>
</dbReference>
<dbReference type="SUPFAM" id="SSF53720">
    <property type="entry name" value="ALDH-like"/>
    <property type="match status" value="1"/>
</dbReference>
<dbReference type="Gene3D" id="3.40.309.10">
    <property type="entry name" value="Aldehyde Dehydrogenase, Chain A, domain 2"/>
    <property type="match status" value="1"/>
</dbReference>